<protein>
    <submittedName>
        <fullName evidence="3">YciI family protein</fullName>
    </submittedName>
</protein>
<reference evidence="4" key="1">
    <citation type="journal article" date="2019" name="Int. J. Syst. Evol. Microbiol.">
        <title>The Global Catalogue of Microorganisms (GCM) 10K type strain sequencing project: providing services to taxonomists for standard genome sequencing and annotation.</title>
        <authorList>
            <consortium name="The Broad Institute Genomics Platform"/>
            <consortium name="The Broad Institute Genome Sequencing Center for Infectious Disease"/>
            <person name="Wu L."/>
            <person name="Ma J."/>
        </authorList>
    </citation>
    <scope>NUCLEOTIDE SEQUENCE [LARGE SCALE GENOMIC DNA]</scope>
    <source>
        <strain evidence="4">JCM 11496</strain>
    </source>
</reference>
<dbReference type="Proteomes" id="UP001597307">
    <property type="component" value="Unassembled WGS sequence"/>
</dbReference>
<dbReference type="PANTHER" id="PTHR35174">
    <property type="entry name" value="BLL7171 PROTEIN-RELATED"/>
    <property type="match status" value="1"/>
</dbReference>
<evidence type="ECO:0000313" key="4">
    <source>
        <dbReference type="Proteomes" id="UP001597307"/>
    </source>
</evidence>
<sequence length="120" mass="12968">MSTEYIILLHDNEVAWQEATPGKRAETYGRHTEFARRCAEDGHIMTGGAELRPSTTAKILRGGSVGMTDGPYTETAEQLGGFYLVETDDLEALAKLVNELLADTTGPAEIRATLRPGEGS</sequence>
<comment type="similarity">
    <text evidence="1">Belongs to the YciI family.</text>
</comment>
<dbReference type="SUPFAM" id="SSF54909">
    <property type="entry name" value="Dimeric alpha+beta barrel"/>
    <property type="match status" value="1"/>
</dbReference>
<dbReference type="EMBL" id="JBHUGA010000011">
    <property type="protein sequence ID" value="MFD1846104.1"/>
    <property type="molecule type" value="Genomic_DNA"/>
</dbReference>
<dbReference type="Gene3D" id="3.30.70.1060">
    <property type="entry name" value="Dimeric alpha+beta barrel"/>
    <property type="match status" value="1"/>
</dbReference>
<dbReference type="InterPro" id="IPR005545">
    <property type="entry name" value="YCII"/>
</dbReference>
<comment type="caution">
    <text evidence="3">The sequence shown here is derived from an EMBL/GenBank/DDBJ whole genome shotgun (WGS) entry which is preliminary data.</text>
</comment>
<keyword evidence="4" id="KW-1185">Reference proteome</keyword>
<evidence type="ECO:0000259" key="2">
    <source>
        <dbReference type="Pfam" id="PF03795"/>
    </source>
</evidence>
<dbReference type="RefSeq" id="WP_343880169.1">
    <property type="nucleotide sequence ID" value="NZ_BAAAIJ010000047.1"/>
</dbReference>
<name>A0ABW4Q692_9MICC</name>
<dbReference type="Pfam" id="PF03795">
    <property type="entry name" value="YCII"/>
    <property type="match status" value="1"/>
</dbReference>
<gene>
    <name evidence="3" type="ORF">ACFSFX_05780</name>
</gene>
<dbReference type="PANTHER" id="PTHR35174:SF3">
    <property type="entry name" value="BLL7171 PROTEIN"/>
    <property type="match status" value="1"/>
</dbReference>
<organism evidence="3 4">
    <name type="scientific">Arthrobacter flavus</name>
    <dbReference type="NCBI Taxonomy" id="95172"/>
    <lineage>
        <taxon>Bacteria</taxon>
        <taxon>Bacillati</taxon>
        <taxon>Actinomycetota</taxon>
        <taxon>Actinomycetes</taxon>
        <taxon>Micrococcales</taxon>
        <taxon>Micrococcaceae</taxon>
        <taxon>Arthrobacter</taxon>
    </lineage>
</organism>
<proteinExistence type="inferred from homology"/>
<feature type="domain" description="YCII-related" evidence="2">
    <location>
        <begin position="4"/>
        <end position="99"/>
    </location>
</feature>
<accession>A0ABW4Q692</accession>
<evidence type="ECO:0000256" key="1">
    <source>
        <dbReference type="ARBA" id="ARBA00007689"/>
    </source>
</evidence>
<evidence type="ECO:0000313" key="3">
    <source>
        <dbReference type="EMBL" id="MFD1846104.1"/>
    </source>
</evidence>
<dbReference type="InterPro" id="IPR011008">
    <property type="entry name" value="Dimeric_a/b-barrel"/>
</dbReference>